<dbReference type="EMBL" id="JAIWYP010000008">
    <property type="protein sequence ID" value="KAH3787995.1"/>
    <property type="molecule type" value="Genomic_DNA"/>
</dbReference>
<comment type="subcellular location">
    <subcellularLocation>
        <location evidence="1">Cell membrane</location>
        <topology evidence="1">Multi-pass membrane protein</topology>
    </subcellularLocation>
</comment>
<sequence>MYGVINQSMNCHGNTYVPTSADKLKCSIIVIVMILIIAGNVCCLVVFNHPDTRKLFMKRVRYIMTSLCCTDLGIGALVCPSTIYPALYHCWPPGNTMCQIEALLISALFHESTLNMVVIAIDRYCVVHFRWYNTYMNSRRFLFIILGTWVIVFSCYAVVIFAGNQYYYDEFGINCEPFYENATLTLTVLSIFFFLPTVIFVFCYLSIYVTANRRKVFTVSTDDKFGWMVNANIRTSKYLAAITAGFFLTIAPWTLMTLIIVAAKVSIDHDIDFAITWLTLSNSFCNCLIYGIMNRKFRRAALRVFLGRLMKSLNVWSSEKSADKSTDEFEGNSSTYCKYRRRTMITNTCIHGEGSKASTSPMHSPLPSSTPLVQRKAMDATPKRIDNTSLVLSKRPVNTNSTETTVM</sequence>
<name>A0A9D4F1N3_DREPO</name>
<keyword evidence="4 9" id="KW-1133">Transmembrane helix</keyword>
<feature type="transmembrane region" description="Helical" evidence="9">
    <location>
        <begin position="182"/>
        <end position="205"/>
    </location>
</feature>
<organism evidence="11 12">
    <name type="scientific">Dreissena polymorpha</name>
    <name type="common">Zebra mussel</name>
    <name type="synonym">Mytilus polymorpha</name>
    <dbReference type="NCBI Taxonomy" id="45954"/>
    <lineage>
        <taxon>Eukaryota</taxon>
        <taxon>Metazoa</taxon>
        <taxon>Spiralia</taxon>
        <taxon>Lophotrochozoa</taxon>
        <taxon>Mollusca</taxon>
        <taxon>Bivalvia</taxon>
        <taxon>Autobranchia</taxon>
        <taxon>Heteroconchia</taxon>
        <taxon>Euheterodonta</taxon>
        <taxon>Imparidentia</taxon>
        <taxon>Neoheterodontei</taxon>
        <taxon>Myida</taxon>
        <taxon>Dreissenoidea</taxon>
        <taxon>Dreissenidae</taxon>
        <taxon>Dreissena</taxon>
    </lineage>
</organism>
<proteinExistence type="predicted"/>
<dbReference type="InterPro" id="IPR050569">
    <property type="entry name" value="TAAR"/>
</dbReference>
<dbReference type="Pfam" id="PF00001">
    <property type="entry name" value="7tm_1"/>
    <property type="match status" value="1"/>
</dbReference>
<comment type="caution">
    <text evidence="11">The sequence shown here is derived from an EMBL/GenBank/DDBJ whole genome shotgun (WGS) entry which is preliminary data.</text>
</comment>
<dbReference type="InterPro" id="IPR000276">
    <property type="entry name" value="GPCR_Rhodpsn"/>
</dbReference>
<keyword evidence="12" id="KW-1185">Reference proteome</keyword>
<evidence type="ECO:0000256" key="5">
    <source>
        <dbReference type="ARBA" id="ARBA00023040"/>
    </source>
</evidence>
<accession>A0A9D4F1N3</accession>
<dbReference type="Gene3D" id="1.20.1070.10">
    <property type="entry name" value="Rhodopsin 7-helix transmembrane proteins"/>
    <property type="match status" value="1"/>
</dbReference>
<keyword evidence="8" id="KW-0807">Transducer</keyword>
<keyword evidence="3 9" id="KW-0812">Transmembrane</keyword>
<dbReference type="AlphaFoldDB" id="A0A9D4F1N3"/>
<feature type="transmembrane region" description="Helical" evidence="9">
    <location>
        <begin position="103"/>
        <end position="121"/>
    </location>
</feature>
<evidence type="ECO:0000256" key="7">
    <source>
        <dbReference type="ARBA" id="ARBA00023170"/>
    </source>
</evidence>
<feature type="transmembrane region" description="Helical" evidence="9">
    <location>
        <begin position="60"/>
        <end position="83"/>
    </location>
</feature>
<evidence type="ECO:0000256" key="8">
    <source>
        <dbReference type="ARBA" id="ARBA00023224"/>
    </source>
</evidence>
<feature type="domain" description="G-protein coupled receptors family 1 profile" evidence="10">
    <location>
        <begin position="39"/>
        <end position="290"/>
    </location>
</feature>
<reference evidence="11" key="1">
    <citation type="journal article" date="2019" name="bioRxiv">
        <title>The Genome of the Zebra Mussel, Dreissena polymorpha: A Resource for Invasive Species Research.</title>
        <authorList>
            <person name="McCartney M.A."/>
            <person name="Auch B."/>
            <person name="Kono T."/>
            <person name="Mallez S."/>
            <person name="Zhang Y."/>
            <person name="Obille A."/>
            <person name="Becker A."/>
            <person name="Abrahante J.E."/>
            <person name="Garbe J."/>
            <person name="Badalamenti J.P."/>
            <person name="Herman A."/>
            <person name="Mangelson H."/>
            <person name="Liachko I."/>
            <person name="Sullivan S."/>
            <person name="Sone E.D."/>
            <person name="Koren S."/>
            <person name="Silverstein K.A.T."/>
            <person name="Beckman K.B."/>
            <person name="Gohl D.M."/>
        </authorList>
    </citation>
    <scope>NUCLEOTIDE SEQUENCE</scope>
    <source>
        <strain evidence="11">Duluth1</strain>
        <tissue evidence="11">Whole animal</tissue>
    </source>
</reference>
<keyword evidence="7" id="KW-0675">Receptor</keyword>
<gene>
    <name evidence="11" type="ORF">DPMN_166123</name>
</gene>
<protein>
    <recommendedName>
        <fullName evidence="10">G-protein coupled receptors family 1 profile domain-containing protein</fullName>
    </recommendedName>
</protein>
<reference evidence="11" key="2">
    <citation type="submission" date="2020-11" db="EMBL/GenBank/DDBJ databases">
        <authorList>
            <person name="McCartney M.A."/>
            <person name="Auch B."/>
            <person name="Kono T."/>
            <person name="Mallez S."/>
            <person name="Becker A."/>
            <person name="Gohl D.M."/>
            <person name="Silverstein K.A.T."/>
            <person name="Koren S."/>
            <person name="Bechman K.B."/>
            <person name="Herman A."/>
            <person name="Abrahante J.E."/>
            <person name="Garbe J."/>
        </authorList>
    </citation>
    <scope>NUCLEOTIDE SEQUENCE</scope>
    <source>
        <strain evidence="11">Duluth1</strain>
        <tissue evidence="11">Whole animal</tissue>
    </source>
</reference>
<feature type="transmembrane region" description="Helical" evidence="9">
    <location>
        <begin position="141"/>
        <end position="162"/>
    </location>
</feature>
<dbReference type="PRINTS" id="PR00237">
    <property type="entry name" value="GPCRRHODOPSN"/>
</dbReference>
<evidence type="ECO:0000256" key="9">
    <source>
        <dbReference type="SAM" id="Phobius"/>
    </source>
</evidence>
<dbReference type="PANTHER" id="PTHR24249">
    <property type="entry name" value="HISTAMINE RECEPTOR-RELATED G-PROTEIN COUPLED RECEPTOR"/>
    <property type="match status" value="1"/>
</dbReference>
<dbReference type="GO" id="GO:0004930">
    <property type="term" value="F:G protein-coupled receptor activity"/>
    <property type="evidence" value="ECO:0007669"/>
    <property type="project" value="UniProtKB-KW"/>
</dbReference>
<feature type="transmembrane region" description="Helical" evidence="9">
    <location>
        <begin position="238"/>
        <end position="262"/>
    </location>
</feature>
<evidence type="ECO:0000259" key="10">
    <source>
        <dbReference type="PROSITE" id="PS50262"/>
    </source>
</evidence>
<dbReference type="SUPFAM" id="SSF81321">
    <property type="entry name" value="Family A G protein-coupled receptor-like"/>
    <property type="match status" value="1"/>
</dbReference>
<evidence type="ECO:0000256" key="6">
    <source>
        <dbReference type="ARBA" id="ARBA00023136"/>
    </source>
</evidence>
<keyword evidence="5" id="KW-0297">G-protein coupled receptor</keyword>
<dbReference type="CDD" id="cd00637">
    <property type="entry name" value="7tm_classA_rhodopsin-like"/>
    <property type="match status" value="1"/>
</dbReference>
<evidence type="ECO:0000256" key="1">
    <source>
        <dbReference type="ARBA" id="ARBA00004651"/>
    </source>
</evidence>
<evidence type="ECO:0000313" key="12">
    <source>
        <dbReference type="Proteomes" id="UP000828390"/>
    </source>
</evidence>
<evidence type="ECO:0000313" key="11">
    <source>
        <dbReference type="EMBL" id="KAH3787995.1"/>
    </source>
</evidence>
<keyword evidence="2" id="KW-1003">Cell membrane</keyword>
<dbReference type="PANTHER" id="PTHR24249:SF424">
    <property type="entry name" value="G-PROTEIN COUPLED RECEPTORS FAMILY 1 PROFILE DOMAIN-CONTAINING PROTEIN"/>
    <property type="match status" value="1"/>
</dbReference>
<feature type="transmembrane region" description="Helical" evidence="9">
    <location>
        <begin position="274"/>
        <end position="293"/>
    </location>
</feature>
<evidence type="ECO:0000256" key="4">
    <source>
        <dbReference type="ARBA" id="ARBA00022989"/>
    </source>
</evidence>
<dbReference type="Proteomes" id="UP000828390">
    <property type="component" value="Unassembled WGS sequence"/>
</dbReference>
<dbReference type="GO" id="GO:0005886">
    <property type="term" value="C:plasma membrane"/>
    <property type="evidence" value="ECO:0007669"/>
    <property type="project" value="UniProtKB-SubCell"/>
</dbReference>
<evidence type="ECO:0000256" key="2">
    <source>
        <dbReference type="ARBA" id="ARBA00022475"/>
    </source>
</evidence>
<dbReference type="InterPro" id="IPR017452">
    <property type="entry name" value="GPCR_Rhodpsn_7TM"/>
</dbReference>
<keyword evidence="6 9" id="KW-0472">Membrane</keyword>
<evidence type="ECO:0000256" key="3">
    <source>
        <dbReference type="ARBA" id="ARBA00022692"/>
    </source>
</evidence>
<feature type="transmembrane region" description="Helical" evidence="9">
    <location>
        <begin position="28"/>
        <end position="48"/>
    </location>
</feature>
<dbReference type="PROSITE" id="PS50262">
    <property type="entry name" value="G_PROTEIN_RECEP_F1_2"/>
    <property type="match status" value="1"/>
</dbReference>